<dbReference type="Proteomes" id="UP000006015">
    <property type="component" value="Unassembled WGS sequence"/>
</dbReference>
<evidence type="ECO:0000313" key="3">
    <source>
        <dbReference type="EMBL" id="EFG80477.1"/>
    </source>
</evidence>
<protein>
    <submittedName>
        <fullName evidence="3">FAD dependent oxidoreductase</fullName>
    </submittedName>
</protein>
<dbReference type="PANTHER" id="PTHR13847:SF289">
    <property type="entry name" value="GLYCINE OXIDASE"/>
    <property type="match status" value="1"/>
</dbReference>
<evidence type="ECO:0000256" key="1">
    <source>
        <dbReference type="ARBA" id="ARBA00023002"/>
    </source>
</evidence>
<dbReference type="SUPFAM" id="SSF54373">
    <property type="entry name" value="FAD-linked reductases, C-terminal domain"/>
    <property type="match status" value="1"/>
</dbReference>
<dbReference type="Gene3D" id="3.50.50.60">
    <property type="entry name" value="FAD/NAD(P)-binding domain"/>
    <property type="match status" value="2"/>
</dbReference>
<dbReference type="SUPFAM" id="SSF51905">
    <property type="entry name" value="FAD/NAD(P)-binding domain"/>
    <property type="match status" value="1"/>
</dbReference>
<name>A0ABN0ACN2_CORAM</name>
<dbReference type="EMBL" id="ADNS01000031">
    <property type="protein sequence ID" value="EFG80477.1"/>
    <property type="molecule type" value="Genomic_DNA"/>
</dbReference>
<dbReference type="Pfam" id="PF01266">
    <property type="entry name" value="DAO"/>
    <property type="match status" value="1"/>
</dbReference>
<dbReference type="PANTHER" id="PTHR13847">
    <property type="entry name" value="SARCOSINE DEHYDROGENASE-RELATED"/>
    <property type="match status" value="1"/>
</dbReference>
<keyword evidence="4" id="KW-1185">Reference proteome</keyword>
<feature type="domain" description="FAD dependent oxidoreductase" evidence="2">
    <location>
        <begin position="30"/>
        <end position="416"/>
    </location>
</feature>
<dbReference type="InterPro" id="IPR006076">
    <property type="entry name" value="FAD-dep_OxRdtase"/>
</dbReference>
<evidence type="ECO:0000313" key="4">
    <source>
        <dbReference type="Proteomes" id="UP000006015"/>
    </source>
</evidence>
<dbReference type="Gene3D" id="3.30.9.10">
    <property type="entry name" value="D-Amino Acid Oxidase, subunit A, domain 2"/>
    <property type="match status" value="1"/>
</dbReference>
<reference evidence="3 4" key="1">
    <citation type="submission" date="2010-04" db="EMBL/GenBank/DDBJ databases">
        <authorList>
            <person name="Weinstock G."/>
            <person name="Sodergren E."/>
            <person name="Clifton S."/>
            <person name="Fulton L."/>
            <person name="Fulton B."/>
            <person name="Courtney L."/>
            <person name="Fronick C."/>
            <person name="Harrison M."/>
            <person name="Strong C."/>
            <person name="Farmer C."/>
            <person name="Delahaunty K."/>
            <person name="Markovic C."/>
            <person name="Hall O."/>
            <person name="Minx P."/>
            <person name="Tomlinson C."/>
            <person name="Mitreva M."/>
            <person name="Hou S."/>
            <person name="Wollam A."/>
            <person name="Pepin K.H."/>
            <person name="Johnson M."/>
            <person name="Bhonagiri V."/>
            <person name="Zhang X."/>
            <person name="Suruliraj S."/>
            <person name="Warren W."/>
            <person name="Chinwalla A."/>
            <person name="Mardis E.R."/>
            <person name="Wilson R.K."/>
        </authorList>
    </citation>
    <scope>NUCLEOTIDE SEQUENCE [LARGE SCALE GENOMIC DNA]</scope>
    <source>
        <strain evidence="3 4">DSM 20306</strain>
    </source>
</reference>
<keyword evidence="1" id="KW-0560">Oxidoreductase</keyword>
<evidence type="ECO:0000259" key="2">
    <source>
        <dbReference type="Pfam" id="PF01266"/>
    </source>
</evidence>
<accession>A0ABN0ACN2</accession>
<organism evidence="3 4">
    <name type="scientific">Corynebacterium ammoniagenes DSM 20306</name>
    <dbReference type="NCBI Taxonomy" id="649754"/>
    <lineage>
        <taxon>Bacteria</taxon>
        <taxon>Bacillati</taxon>
        <taxon>Actinomycetota</taxon>
        <taxon>Actinomycetes</taxon>
        <taxon>Mycobacteriales</taxon>
        <taxon>Corynebacteriaceae</taxon>
        <taxon>Corynebacterium</taxon>
    </lineage>
</organism>
<gene>
    <name evidence="3" type="ORF">HMPREF0281_02571</name>
</gene>
<proteinExistence type="predicted"/>
<sequence length="444" mass="48643">MFSELQFTFLLEYRKSILQRIFEEDTLARAIIVGAGMVGLATAWHLQERGYDVKVVDRKGVAAGSSWGNAGWLAPAKTIPLAESGLWGQAPSLLLDPDAALSMPFKVDLRLWSFLAQFMAHASDSAWDKTMEKLTPIDKVALDAFDELELGGVDAKTHEGPFVIGFQSEPDSRGFFKEIAGAIRYGQEVEINRVEDPQSMVPILSDEIQAVYRLEGQRFIEPGPYVEAIAKAVKERGGEVVEGKTVESVEGGAKAAVVYADGSREEADKVVVASGAWLSDLVRDHGVKVPVQAGRGYSFSVATPEPIKHSVYLPQQRIACTPYQGRFRIAGTMEFRDPDDPLIPRRIESIVNNSRVAFRDVDLDDRQDEWVGSRPVTPDGLSLIGETKSRNVFVAGGHGMWGVVLGPATGKYLAELIDTGVTNDIIKPMDPLRKNLTAANPFKK</sequence>
<dbReference type="InterPro" id="IPR036188">
    <property type="entry name" value="FAD/NAD-bd_sf"/>
</dbReference>
<comment type="caution">
    <text evidence="3">The sequence shown here is derived from an EMBL/GenBank/DDBJ whole genome shotgun (WGS) entry which is preliminary data.</text>
</comment>